<organism evidence="1 2">
    <name type="scientific">Ancylostoma caninum</name>
    <name type="common">Dog hookworm</name>
    <dbReference type="NCBI Taxonomy" id="29170"/>
    <lineage>
        <taxon>Eukaryota</taxon>
        <taxon>Metazoa</taxon>
        <taxon>Ecdysozoa</taxon>
        <taxon>Nematoda</taxon>
        <taxon>Chromadorea</taxon>
        <taxon>Rhabditida</taxon>
        <taxon>Rhabditina</taxon>
        <taxon>Rhabditomorpha</taxon>
        <taxon>Strongyloidea</taxon>
        <taxon>Ancylostomatidae</taxon>
        <taxon>Ancylostomatinae</taxon>
        <taxon>Ancylostoma</taxon>
    </lineage>
</organism>
<dbReference type="Proteomes" id="UP000252519">
    <property type="component" value="Unassembled WGS sequence"/>
</dbReference>
<gene>
    <name evidence="1" type="ORF">ANCCAN_14014</name>
</gene>
<evidence type="ECO:0000313" key="1">
    <source>
        <dbReference type="EMBL" id="RCN40069.1"/>
    </source>
</evidence>
<sequence>MRRPHPSRQLPRTALIILTQMPKGDDLPLLENVCFAARCAIRGSRIRTLYSVPAYPRTSSVSPALGTRSKNSAQDKICTAHPERNARWSAALCRGHSCKVRLPPY</sequence>
<evidence type="ECO:0000313" key="2">
    <source>
        <dbReference type="Proteomes" id="UP000252519"/>
    </source>
</evidence>
<accession>A0A368G9V3</accession>
<keyword evidence="2" id="KW-1185">Reference proteome</keyword>
<proteinExistence type="predicted"/>
<name>A0A368G9V3_ANCCA</name>
<dbReference type="EMBL" id="JOJR01000305">
    <property type="protein sequence ID" value="RCN40069.1"/>
    <property type="molecule type" value="Genomic_DNA"/>
</dbReference>
<protein>
    <submittedName>
        <fullName evidence="1">Uncharacterized protein</fullName>
    </submittedName>
</protein>
<reference evidence="1 2" key="1">
    <citation type="submission" date="2014-10" db="EMBL/GenBank/DDBJ databases">
        <title>Draft genome of the hookworm Ancylostoma caninum.</title>
        <authorList>
            <person name="Mitreva M."/>
        </authorList>
    </citation>
    <scope>NUCLEOTIDE SEQUENCE [LARGE SCALE GENOMIC DNA]</scope>
    <source>
        <strain evidence="1 2">Baltimore</strain>
    </source>
</reference>
<dbReference type="AlphaFoldDB" id="A0A368G9V3"/>
<comment type="caution">
    <text evidence="1">The sequence shown here is derived from an EMBL/GenBank/DDBJ whole genome shotgun (WGS) entry which is preliminary data.</text>
</comment>